<evidence type="ECO:0000313" key="1">
    <source>
        <dbReference type="EMBL" id="MBB2892034.1"/>
    </source>
</evidence>
<organism evidence="1 2">
    <name type="scientific">Flexivirga oryzae</name>
    <dbReference type="NCBI Taxonomy" id="1794944"/>
    <lineage>
        <taxon>Bacteria</taxon>
        <taxon>Bacillati</taxon>
        <taxon>Actinomycetota</taxon>
        <taxon>Actinomycetes</taxon>
        <taxon>Micrococcales</taxon>
        <taxon>Dermacoccaceae</taxon>
        <taxon>Flexivirga</taxon>
    </lineage>
</organism>
<reference evidence="1 2" key="1">
    <citation type="submission" date="2020-08" db="EMBL/GenBank/DDBJ databases">
        <title>Sequencing the genomes of 1000 actinobacteria strains.</title>
        <authorList>
            <person name="Klenk H.-P."/>
        </authorList>
    </citation>
    <scope>NUCLEOTIDE SEQUENCE [LARGE SCALE GENOMIC DNA]</scope>
    <source>
        <strain evidence="1 2">DSM 105369</strain>
    </source>
</reference>
<evidence type="ECO:0000313" key="2">
    <source>
        <dbReference type="Proteomes" id="UP000559182"/>
    </source>
</evidence>
<sequence>MPTEQVTPTSLLWTSYVGFLPFPEWEKIDLDGAWVAVYERHIAKRLTRATFDSLSRAGPQT</sequence>
<name>A0A839N7P4_9MICO</name>
<dbReference type="AlphaFoldDB" id="A0A839N7P4"/>
<keyword evidence="2" id="KW-1185">Reference proteome</keyword>
<dbReference type="EMBL" id="JACHVQ010000001">
    <property type="protein sequence ID" value="MBB2892034.1"/>
    <property type="molecule type" value="Genomic_DNA"/>
</dbReference>
<protein>
    <submittedName>
        <fullName evidence="1">Uncharacterized protein</fullName>
    </submittedName>
</protein>
<gene>
    <name evidence="1" type="ORF">FHU39_002018</name>
</gene>
<comment type="caution">
    <text evidence="1">The sequence shown here is derived from an EMBL/GenBank/DDBJ whole genome shotgun (WGS) entry which is preliminary data.</text>
</comment>
<accession>A0A839N7P4</accession>
<proteinExistence type="predicted"/>
<dbReference type="Proteomes" id="UP000559182">
    <property type="component" value="Unassembled WGS sequence"/>
</dbReference>